<feature type="region of interest" description="Disordered" evidence="1">
    <location>
        <begin position="16"/>
        <end position="36"/>
    </location>
</feature>
<organism evidence="2 3">
    <name type="scientific">Conger conger</name>
    <name type="common">Conger eel</name>
    <name type="synonym">Muraena conger</name>
    <dbReference type="NCBI Taxonomy" id="82655"/>
    <lineage>
        <taxon>Eukaryota</taxon>
        <taxon>Metazoa</taxon>
        <taxon>Chordata</taxon>
        <taxon>Craniata</taxon>
        <taxon>Vertebrata</taxon>
        <taxon>Euteleostomi</taxon>
        <taxon>Actinopterygii</taxon>
        <taxon>Neopterygii</taxon>
        <taxon>Teleostei</taxon>
        <taxon>Anguilliformes</taxon>
        <taxon>Congridae</taxon>
        <taxon>Conger</taxon>
    </lineage>
</organism>
<evidence type="ECO:0000313" key="2">
    <source>
        <dbReference type="EMBL" id="KAJ8250390.1"/>
    </source>
</evidence>
<proteinExistence type="predicted"/>
<reference evidence="2" key="1">
    <citation type="journal article" date="2023" name="Science">
        <title>Genome structures resolve the early diversification of teleost fishes.</title>
        <authorList>
            <person name="Parey E."/>
            <person name="Louis A."/>
            <person name="Montfort J."/>
            <person name="Bouchez O."/>
            <person name="Roques C."/>
            <person name="Iampietro C."/>
            <person name="Lluch J."/>
            <person name="Castinel A."/>
            <person name="Donnadieu C."/>
            <person name="Desvignes T."/>
            <person name="Floi Bucao C."/>
            <person name="Jouanno E."/>
            <person name="Wen M."/>
            <person name="Mejri S."/>
            <person name="Dirks R."/>
            <person name="Jansen H."/>
            <person name="Henkel C."/>
            <person name="Chen W.J."/>
            <person name="Zahm M."/>
            <person name="Cabau C."/>
            <person name="Klopp C."/>
            <person name="Thompson A.W."/>
            <person name="Robinson-Rechavi M."/>
            <person name="Braasch I."/>
            <person name="Lecointre G."/>
            <person name="Bobe J."/>
            <person name="Postlethwait J.H."/>
            <person name="Berthelot C."/>
            <person name="Roest Crollius H."/>
            <person name="Guiguen Y."/>
        </authorList>
    </citation>
    <scope>NUCLEOTIDE SEQUENCE</scope>
    <source>
        <strain evidence="2">Concon-B</strain>
    </source>
</reference>
<feature type="compositionally biased region" description="Polar residues" evidence="1">
    <location>
        <begin position="367"/>
        <end position="385"/>
    </location>
</feature>
<evidence type="ECO:0000256" key="1">
    <source>
        <dbReference type="SAM" id="MobiDB-lite"/>
    </source>
</evidence>
<protein>
    <submittedName>
        <fullName evidence="2">Uncharacterized protein</fullName>
    </submittedName>
</protein>
<sequence length="454" mass="52442">MTYLFLWEVVPRTGDRTGGCYPSPDTHKKQRKKQSWVGEDEEAFLVSARSDPEEETSIQQKTSLDQRHLEVYRNMHLMQGLMRRRYAALLRQKVSKQRQEIKQHEPPTPKPPEISREQWLSTVAGRKLPYCTLSHDDQYMESLPKTAYYLIVELENQLAQCGCLKTRHDQDQFWSMVRQKRKKVRLETRLSQIRGMMIGGCSAPDLGSVRFIRKKSLVPVPIIRITVDEETQQEQGVAGHRFYGKRFQERAEIEQMFPKVPMPKFATLQPEFLEQFKPRGLSQLKIYEPPEKTRTTELSVQKLRLMHSRSLTNMAATQRLLDGNRIPLHWKEESSVRSLMQYVFPTDESRVKQRHMGKPFLPRLPPKTTSKQTSAPSPQHNTRSPTRIVTPEVIPSDAEVIAPNPPDPLTLEEVSQQSAVVVINCLCKTWTNYVGNSNMVESPEALTPTAEEIK</sequence>
<gene>
    <name evidence="2" type="ORF">COCON_G00223120</name>
</gene>
<comment type="caution">
    <text evidence="2">The sequence shown here is derived from an EMBL/GenBank/DDBJ whole genome shotgun (WGS) entry which is preliminary data.</text>
</comment>
<feature type="region of interest" description="Disordered" evidence="1">
    <location>
        <begin position="351"/>
        <end position="385"/>
    </location>
</feature>
<evidence type="ECO:0000313" key="3">
    <source>
        <dbReference type="Proteomes" id="UP001152803"/>
    </source>
</evidence>
<keyword evidence="3" id="KW-1185">Reference proteome</keyword>
<dbReference type="Proteomes" id="UP001152803">
    <property type="component" value="Unassembled WGS sequence"/>
</dbReference>
<name>A0A9Q1CW15_CONCO</name>
<dbReference type="OrthoDB" id="6131651at2759"/>
<accession>A0A9Q1CW15</accession>
<dbReference type="AlphaFoldDB" id="A0A9Q1CW15"/>
<dbReference type="EMBL" id="JAFJMO010000018">
    <property type="protein sequence ID" value="KAJ8250390.1"/>
    <property type="molecule type" value="Genomic_DNA"/>
</dbReference>